<organism evidence="4 5">
    <name type="scientific">Lichenifustis flavocetrariae</name>
    <dbReference type="NCBI Taxonomy" id="2949735"/>
    <lineage>
        <taxon>Bacteria</taxon>
        <taxon>Pseudomonadati</taxon>
        <taxon>Pseudomonadota</taxon>
        <taxon>Alphaproteobacteria</taxon>
        <taxon>Hyphomicrobiales</taxon>
        <taxon>Lichenihabitantaceae</taxon>
        <taxon>Lichenifustis</taxon>
    </lineage>
</organism>
<protein>
    <submittedName>
        <fullName evidence="4">DUF2231 domain-containing protein</fullName>
    </submittedName>
</protein>
<feature type="non-terminal residue" evidence="4">
    <location>
        <position position="1"/>
    </location>
</feature>
<evidence type="ECO:0000313" key="5">
    <source>
        <dbReference type="Proteomes" id="UP001165667"/>
    </source>
</evidence>
<feature type="transmembrane region" description="Helical" evidence="2">
    <location>
        <begin position="50"/>
        <end position="70"/>
    </location>
</feature>
<dbReference type="Pfam" id="PF09990">
    <property type="entry name" value="DUF2231"/>
    <property type="match status" value="1"/>
</dbReference>
<name>A0AA41Z5T6_9HYPH</name>
<dbReference type="RefSeq" id="WP_282589677.1">
    <property type="nucleotide sequence ID" value="NZ_JAMOIM010000173.1"/>
</dbReference>
<evidence type="ECO:0000256" key="2">
    <source>
        <dbReference type="SAM" id="Phobius"/>
    </source>
</evidence>
<keyword evidence="2" id="KW-0812">Transmembrane</keyword>
<dbReference type="Proteomes" id="UP001165667">
    <property type="component" value="Unassembled WGS sequence"/>
</dbReference>
<evidence type="ECO:0000256" key="1">
    <source>
        <dbReference type="SAM" id="MobiDB-lite"/>
    </source>
</evidence>
<sequence>DVAFARTGDPFWALGTRWLLLGTLVSGAAAALPGMIDFAAIERAHKLHAAWAHAVGNLIFLAITAVNYAWRQANLELGSSGLILTLIGLVLMFVTGWLGGEMSYRHGIGVSKKLDRFDEDQSSASSLPSHSLPDLPSSADPW</sequence>
<feature type="domain" description="DUF2231" evidence="3">
    <location>
        <begin position="1"/>
        <end position="111"/>
    </location>
</feature>
<accession>A0AA41Z5T6</accession>
<evidence type="ECO:0000313" key="4">
    <source>
        <dbReference type="EMBL" id="MCW6513305.1"/>
    </source>
</evidence>
<keyword evidence="5" id="KW-1185">Reference proteome</keyword>
<dbReference type="InterPro" id="IPR019251">
    <property type="entry name" value="DUF2231_TM"/>
</dbReference>
<feature type="region of interest" description="Disordered" evidence="1">
    <location>
        <begin position="119"/>
        <end position="142"/>
    </location>
</feature>
<proteinExistence type="predicted"/>
<feature type="transmembrane region" description="Helical" evidence="2">
    <location>
        <begin position="18"/>
        <end position="38"/>
    </location>
</feature>
<dbReference type="EMBL" id="JAMOIM010000173">
    <property type="protein sequence ID" value="MCW6513305.1"/>
    <property type="molecule type" value="Genomic_DNA"/>
</dbReference>
<keyword evidence="2" id="KW-1133">Transmembrane helix</keyword>
<dbReference type="AlphaFoldDB" id="A0AA41Z5T6"/>
<reference evidence="4" key="1">
    <citation type="submission" date="2022-05" db="EMBL/GenBank/DDBJ databases">
        <authorList>
            <person name="Pankratov T."/>
        </authorList>
    </citation>
    <scope>NUCLEOTIDE SEQUENCE</scope>
    <source>
        <strain evidence="4">BP6-180914</strain>
    </source>
</reference>
<evidence type="ECO:0000259" key="3">
    <source>
        <dbReference type="Pfam" id="PF09990"/>
    </source>
</evidence>
<comment type="caution">
    <text evidence="4">The sequence shown here is derived from an EMBL/GenBank/DDBJ whole genome shotgun (WGS) entry which is preliminary data.</text>
</comment>
<feature type="compositionally biased region" description="Low complexity" evidence="1">
    <location>
        <begin position="122"/>
        <end position="142"/>
    </location>
</feature>
<feature type="transmembrane region" description="Helical" evidence="2">
    <location>
        <begin position="82"/>
        <end position="100"/>
    </location>
</feature>
<keyword evidence="2" id="KW-0472">Membrane</keyword>
<gene>
    <name evidence="4" type="ORF">M8523_36395</name>
</gene>